<feature type="domain" description="Reverse transcriptase" evidence="1">
    <location>
        <begin position="65"/>
        <end position="137"/>
    </location>
</feature>
<dbReference type="Gene3D" id="3.30.70.270">
    <property type="match status" value="1"/>
</dbReference>
<dbReference type="Proteomes" id="UP000233551">
    <property type="component" value="Unassembled WGS sequence"/>
</dbReference>
<dbReference type="InterPro" id="IPR043502">
    <property type="entry name" value="DNA/RNA_pol_sf"/>
</dbReference>
<accession>A0A2I0JCT7</accession>
<reference evidence="2 3" key="1">
    <citation type="submission" date="2017-11" db="EMBL/GenBank/DDBJ databases">
        <title>De-novo sequencing of pomegranate (Punica granatum L.) genome.</title>
        <authorList>
            <person name="Akparov Z."/>
            <person name="Amiraslanov A."/>
            <person name="Hajiyeva S."/>
            <person name="Abbasov M."/>
            <person name="Kaur K."/>
            <person name="Hamwieh A."/>
            <person name="Solovyev V."/>
            <person name="Salamov A."/>
            <person name="Braich B."/>
            <person name="Kosarev P."/>
            <person name="Mahmoud A."/>
            <person name="Hajiyev E."/>
            <person name="Babayeva S."/>
            <person name="Izzatullayeva V."/>
            <person name="Mammadov A."/>
            <person name="Mammadov A."/>
            <person name="Sharifova S."/>
            <person name="Ojaghi J."/>
            <person name="Eynullazada K."/>
            <person name="Bayramov B."/>
            <person name="Abdulazimova A."/>
            <person name="Shahmuradov I."/>
        </authorList>
    </citation>
    <scope>NUCLEOTIDE SEQUENCE [LARGE SCALE GENOMIC DNA]</scope>
    <source>
        <strain evidence="3">cv. AG2017</strain>
        <tissue evidence="2">Leaf</tissue>
    </source>
</reference>
<dbReference type="EMBL" id="PGOL01001813">
    <property type="protein sequence ID" value="PKI54059.1"/>
    <property type="molecule type" value="Genomic_DNA"/>
</dbReference>
<sequence length="145" mass="16843">MDASHLLLGRPWQFDRSDIQHHIDLQPGASFPNKPHYRMSQVEELVSKGFIRESMSPCAVPALLVPKKDGSWRMCVDSRAINKITVWYRFPIPRLDDLLDQLSGARIFTKLDLKSGYHQIRIRVGDKWKTVFKTREGLYLSLIHI</sequence>
<organism evidence="2 3">
    <name type="scientific">Punica granatum</name>
    <name type="common">Pomegranate</name>
    <dbReference type="NCBI Taxonomy" id="22663"/>
    <lineage>
        <taxon>Eukaryota</taxon>
        <taxon>Viridiplantae</taxon>
        <taxon>Streptophyta</taxon>
        <taxon>Embryophyta</taxon>
        <taxon>Tracheophyta</taxon>
        <taxon>Spermatophyta</taxon>
        <taxon>Magnoliopsida</taxon>
        <taxon>eudicotyledons</taxon>
        <taxon>Gunneridae</taxon>
        <taxon>Pentapetalae</taxon>
        <taxon>rosids</taxon>
        <taxon>malvids</taxon>
        <taxon>Myrtales</taxon>
        <taxon>Lythraceae</taxon>
        <taxon>Punica</taxon>
    </lineage>
</organism>
<keyword evidence="3" id="KW-1185">Reference proteome</keyword>
<dbReference type="AlphaFoldDB" id="A0A2I0JCT7"/>
<dbReference type="PANTHER" id="PTHR24559:SF442">
    <property type="entry name" value="RNA-DIRECTED DNA POLYMERASE HOMOLOG"/>
    <property type="match status" value="1"/>
</dbReference>
<evidence type="ECO:0000313" key="2">
    <source>
        <dbReference type="EMBL" id="PKI54059.1"/>
    </source>
</evidence>
<dbReference type="InterPro" id="IPR043128">
    <property type="entry name" value="Rev_trsase/Diguanyl_cyclase"/>
</dbReference>
<dbReference type="SUPFAM" id="SSF56672">
    <property type="entry name" value="DNA/RNA polymerases"/>
    <property type="match status" value="1"/>
</dbReference>
<dbReference type="Pfam" id="PF00078">
    <property type="entry name" value="RVT_1"/>
    <property type="match status" value="1"/>
</dbReference>
<evidence type="ECO:0000313" key="3">
    <source>
        <dbReference type="Proteomes" id="UP000233551"/>
    </source>
</evidence>
<dbReference type="CDD" id="cd01647">
    <property type="entry name" value="RT_LTR"/>
    <property type="match status" value="1"/>
</dbReference>
<dbReference type="PANTHER" id="PTHR24559">
    <property type="entry name" value="TRANSPOSON TY3-I GAG-POL POLYPROTEIN"/>
    <property type="match status" value="1"/>
</dbReference>
<comment type="caution">
    <text evidence="2">The sequence shown here is derived from an EMBL/GenBank/DDBJ whole genome shotgun (WGS) entry which is preliminary data.</text>
</comment>
<dbReference type="STRING" id="22663.A0A2I0JCT7"/>
<dbReference type="InterPro" id="IPR053134">
    <property type="entry name" value="RNA-dir_DNA_polymerase"/>
</dbReference>
<evidence type="ECO:0000259" key="1">
    <source>
        <dbReference type="Pfam" id="PF00078"/>
    </source>
</evidence>
<gene>
    <name evidence="2" type="ORF">CRG98_025553</name>
</gene>
<proteinExistence type="predicted"/>
<name>A0A2I0JCT7_PUNGR</name>
<dbReference type="Gene3D" id="3.10.10.10">
    <property type="entry name" value="HIV Type 1 Reverse Transcriptase, subunit A, domain 1"/>
    <property type="match status" value="1"/>
</dbReference>
<protein>
    <recommendedName>
        <fullName evidence="1">Reverse transcriptase domain-containing protein</fullName>
    </recommendedName>
</protein>
<dbReference type="InterPro" id="IPR000477">
    <property type="entry name" value="RT_dom"/>
</dbReference>